<name>A0A4R6DZT2_9RHOO</name>
<keyword evidence="1" id="KW-1133">Transmembrane helix</keyword>
<dbReference type="InterPro" id="IPR010266">
    <property type="entry name" value="NnrS"/>
</dbReference>
<feature type="transmembrane region" description="Helical" evidence="1">
    <location>
        <begin position="176"/>
        <end position="197"/>
    </location>
</feature>
<dbReference type="OrthoDB" id="9770040at2"/>
<proteinExistence type="predicted"/>
<feature type="transmembrane region" description="Helical" evidence="1">
    <location>
        <begin position="335"/>
        <end position="354"/>
    </location>
</feature>
<keyword evidence="3" id="KW-1185">Reference proteome</keyword>
<protein>
    <submittedName>
        <fullName evidence="2">Uncharacterized protein involved in response to NO</fullName>
    </submittedName>
</protein>
<feature type="transmembrane region" description="Helical" evidence="1">
    <location>
        <begin position="28"/>
        <end position="50"/>
    </location>
</feature>
<gene>
    <name evidence="2" type="ORF">C7389_108159</name>
</gene>
<feature type="transmembrane region" description="Helical" evidence="1">
    <location>
        <begin position="146"/>
        <end position="170"/>
    </location>
</feature>
<feature type="transmembrane region" description="Helical" evidence="1">
    <location>
        <begin position="93"/>
        <end position="110"/>
    </location>
</feature>
<dbReference type="Proteomes" id="UP000295129">
    <property type="component" value="Unassembled WGS sequence"/>
</dbReference>
<comment type="caution">
    <text evidence="2">The sequence shown here is derived from an EMBL/GenBank/DDBJ whole genome shotgun (WGS) entry which is preliminary data.</text>
</comment>
<dbReference type="EMBL" id="SNVV01000008">
    <property type="protein sequence ID" value="TDN50915.1"/>
    <property type="molecule type" value="Genomic_DNA"/>
</dbReference>
<feature type="transmembrane region" description="Helical" evidence="1">
    <location>
        <begin position="360"/>
        <end position="378"/>
    </location>
</feature>
<evidence type="ECO:0000313" key="2">
    <source>
        <dbReference type="EMBL" id="TDN50915.1"/>
    </source>
</evidence>
<feature type="transmembrane region" description="Helical" evidence="1">
    <location>
        <begin position="267"/>
        <end position="291"/>
    </location>
</feature>
<dbReference type="AlphaFoldDB" id="A0A4R6DZT2"/>
<keyword evidence="1" id="KW-0812">Transmembrane</keyword>
<feature type="transmembrane region" description="Helical" evidence="1">
    <location>
        <begin position="116"/>
        <end position="134"/>
    </location>
</feature>
<evidence type="ECO:0000313" key="3">
    <source>
        <dbReference type="Proteomes" id="UP000295129"/>
    </source>
</evidence>
<reference evidence="2 3" key="1">
    <citation type="submission" date="2019-03" db="EMBL/GenBank/DDBJ databases">
        <title>Genomic Encyclopedia of Type Strains, Phase IV (KMG-IV): sequencing the most valuable type-strain genomes for metagenomic binning, comparative biology and taxonomic classification.</title>
        <authorList>
            <person name="Goeker M."/>
        </authorList>
    </citation>
    <scope>NUCLEOTIDE SEQUENCE [LARGE SCALE GENOMIC DNA]</scope>
    <source>
        <strain evidence="2 3">DSM 12121</strain>
    </source>
</reference>
<accession>A0A4R6DZT2</accession>
<dbReference type="Pfam" id="PF05940">
    <property type="entry name" value="NnrS"/>
    <property type="match status" value="1"/>
</dbReference>
<keyword evidence="1" id="KW-0472">Membrane</keyword>
<sequence>MAMLQLEEPGRNEPPRGFALFALGFRPFYLLAAAFAAIAVPVWVLVLAGVVNTPLPGMWWHAHEMLFGFAAAVIIGFLFTAGRNWTGLDTPNGAPLAALALLWLAGRLAMALGSGPWAAAVDFAFLPLAGGALMRVMVRAGSRRNYVVGALPLLLAAANLCFHLAALGVIALDPLAALHAALALVVMLESLIAGRVVPMFTFNAVRGVKQWRKPKVEMAAVVTTLIALAAWVFGAGAWAAALSLLAAVLQLLRVAGWNGWAARGQPLLWVLHLSVLWIPAGLALLAASQLSWLPRSAAIHALAIGATGGLIIGMITRTALGHTGRMLKAGKLETAAYVLVHLAAFVRVATLIAVPGMALGGIHLAATAWALAFLLYLVRYLPWLSSPRVDGRPG</sequence>
<feature type="transmembrane region" description="Helical" evidence="1">
    <location>
        <begin position="218"/>
        <end position="234"/>
    </location>
</feature>
<organism evidence="2 3">
    <name type="scientific">Azoarcus indigens</name>
    <dbReference type="NCBI Taxonomy" id="29545"/>
    <lineage>
        <taxon>Bacteria</taxon>
        <taxon>Pseudomonadati</taxon>
        <taxon>Pseudomonadota</taxon>
        <taxon>Betaproteobacteria</taxon>
        <taxon>Rhodocyclales</taxon>
        <taxon>Zoogloeaceae</taxon>
        <taxon>Azoarcus</taxon>
    </lineage>
</organism>
<evidence type="ECO:0000256" key="1">
    <source>
        <dbReference type="SAM" id="Phobius"/>
    </source>
</evidence>
<feature type="transmembrane region" description="Helical" evidence="1">
    <location>
        <begin position="297"/>
        <end position="315"/>
    </location>
</feature>
<feature type="transmembrane region" description="Helical" evidence="1">
    <location>
        <begin position="62"/>
        <end position="81"/>
    </location>
</feature>